<dbReference type="RefSeq" id="WP_102228062.1">
    <property type="nucleotide sequence ID" value="NZ_PNHE01000042.1"/>
</dbReference>
<dbReference type="InterPro" id="IPR025668">
    <property type="entry name" value="Tnp_DDE_dom"/>
</dbReference>
<proteinExistence type="predicted"/>
<dbReference type="AlphaFoldDB" id="A0A2N6SL97"/>
<sequence>MVMCPAEHQVTRKARIGKKNKDRNQSMTYYFDVEKCKQCPLRNGCYNNAKEKTYSITLKSEEHQYHLKQLNRYITPE</sequence>
<name>A0A2N6SL97_9LACT</name>
<keyword evidence="3" id="KW-1185">Reference proteome</keyword>
<dbReference type="OrthoDB" id="9774608at2"/>
<dbReference type="Pfam" id="PF13751">
    <property type="entry name" value="DDE_Tnp_1_6"/>
    <property type="match status" value="1"/>
</dbReference>
<evidence type="ECO:0000313" key="2">
    <source>
        <dbReference type="EMBL" id="PMC57830.1"/>
    </source>
</evidence>
<accession>A0A2N6SL97</accession>
<evidence type="ECO:0000313" key="3">
    <source>
        <dbReference type="Proteomes" id="UP000235682"/>
    </source>
</evidence>
<reference evidence="2 3" key="1">
    <citation type="submission" date="2017-09" db="EMBL/GenBank/DDBJ databases">
        <title>Bacterial strain isolated from the female urinary microbiota.</title>
        <authorList>
            <person name="Thomas-White K."/>
            <person name="Kumar N."/>
            <person name="Forster S."/>
            <person name="Putonti C."/>
            <person name="Lawley T."/>
            <person name="Wolfe A.J."/>
        </authorList>
    </citation>
    <scope>NUCLEOTIDE SEQUENCE [LARGE SCALE GENOMIC DNA]</scope>
    <source>
        <strain evidence="2 3">UMB0852</strain>
    </source>
</reference>
<evidence type="ECO:0000259" key="1">
    <source>
        <dbReference type="Pfam" id="PF13751"/>
    </source>
</evidence>
<feature type="domain" description="Transposase DDE" evidence="1">
    <location>
        <begin position="3"/>
        <end position="72"/>
    </location>
</feature>
<organism evidence="2 3">
    <name type="scientific">Dolosicoccus paucivorans</name>
    <dbReference type="NCBI Taxonomy" id="84521"/>
    <lineage>
        <taxon>Bacteria</taxon>
        <taxon>Bacillati</taxon>
        <taxon>Bacillota</taxon>
        <taxon>Bacilli</taxon>
        <taxon>Lactobacillales</taxon>
        <taxon>Aerococcaceae</taxon>
        <taxon>Dolosicoccus</taxon>
    </lineage>
</organism>
<protein>
    <recommendedName>
        <fullName evidence="1">Transposase DDE domain-containing protein</fullName>
    </recommendedName>
</protein>
<comment type="caution">
    <text evidence="2">The sequence shown here is derived from an EMBL/GenBank/DDBJ whole genome shotgun (WGS) entry which is preliminary data.</text>
</comment>
<dbReference type="EMBL" id="PNHE01000042">
    <property type="protein sequence ID" value="PMC57830.1"/>
    <property type="molecule type" value="Genomic_DNA"/>
</dbReference>
<dbReference type="Proteomes" id="UP000235682">
    <property type="component" value="Unassembled WGS sequence"/>
</dbReference>
<gene>
    <name evidence="2" type="ORF">CJ205_07565</name>
</gene>